<evidence type="ECO:0000259" key="2">
    <source>
        <dbReference type="Pfam" id="PF00188"/>
    </source>
</evidence>
<evidence type="ECO:0000313" key="3">
    <source>
        <dbReference type="EMBL" id="VGO15259.1"/>
    </source>
</evidence>
<dbReference type="EMBL" id="CAAHFG010000002">
    <property type="protein sequence ID" value="VGO15259.1"/>
    <property type="molecule type" value="Genomic_DNA"/>
</dbReference>
<dbReference type="InterPro" id="IPR035940">
    <property type="entry name" value="CAP_sf"/>
</dbReference>
<sequence length="388" mass="43277">MKRACLFLICNLWITMRLYAQTEYVQDGSPTALEEEIRWLLNRGRYDFAAENAARGTAYAVAGDGSPSAGPLAPHEALIRSARRHSEDMARRNTFQHDTLSNSFYYDAALYPGFQDRMEVEGYDWGTPRENIAASQNLTTAQIYLGWWNSTYHREDMYVERLTDFGCGHYYSSSSKYWHYYTMDLGRTRSYFYTFTGTLFYDADHDGRYDQGEGVPGIEVGIEVNGTATGSYDVSGTVGSFAIPIMDIPSGTGAVVLLRNTTEGIRSLSIPQDYHNFETVTLAPGESVALGGFTRVSGSRNVGFRNLNPLPPEPSWATYASVATDFTVSWNSSADVQYRIERSTNLVDWIPAHAAFSNGTGAVMTFTDGGAFGRDANSFYRIVARWMP</sequence>
<dbReference type="Pfam" id="PF00188">
    <property type="entry name" value="CAP"/>
    <property type="match status" value="1"/>
</dbReference>
<dbReference type="RefSeq" id="WP_136080839.1">
    <property type="nucleotide sequence ID" value="NZ_CAAHFG010000002.1"/>
</dbReference>
<dbReference type="InterPro" id="IPR014044">
    <property type="entry name" value="CAP_dom"/>
</dbReference>
<evidence type="ECO:0000313" key="4">
    <source>
        <dbReference type="Proteomes" id="UP000366872"/>
    </source>
</evidence>
<dbReference type="Proteomes" id="UP000366872">
    <property type="component" value="Unassembled WGS sequence"/>
</dbReference>
<protein>
    <recommendedName>
        <fullName evidence="2">SCP domain-containing protein</fullName>
    </recommendedName>
</protein>
<dbReference type="PANTHER" id="PTHR31157:SF1">
    <property type="entry name" value="SCP DOMAIN-CONTAINING PROTEIN"/>
    <property type="match status" value="1"/>
</dbReference>
<feature type="signal peptide" evidence="1">
    <location>
        <begin position="1"/>
        <end position="20"/>
    </location>
</feature>
<proteinExistence type="predicted"/>
<dbReference type="Gene3D" id="3.40.33.10">
    <property type="entry name" value="CAP"/>
    <property type="match status" value="1"/>
</dbReference>
<dbReference type="CDD" id="cd05379">
    <property type="entry name" value="CAP_bacterial"/>
    <property type="match status" value="1"/>
</dbReference>
<feature type="chain" id="PRO_5025626544" description="SCP domain-containing protein" evidence="1">
    <location>
        <begin position="21"/>
        <end position="388"/>
    </location>
</feature>
<keyword evidence="1" id="KW-0732">Signal</keyword>
<dbReference type="PANTHER" id="PTHR31157">
    <property type="entry name" value="SCP DOMAIN-CONTAINING PROTEIN"/>
    <property type="match status" value="1"/>
</dbReference>
<reference evidence="3 4" key="1">
    <citation type="submission" date="2019-04" db="EMBL/GenBank/DDBJ databases">
        <authorList>
            <person name="Van Vliet M D."/>
        </authorList>
    </citation>
    <scope>NUCLEOTIDE SEQUENCE [LARGE SCALE GENOMIC DNA]</scope>
    <source>
        <strain evidence="3 4">F1</strain>
    </source>
</reference>
<feature type="domain" description="SCP" evidence="2">
    <location>
        <begin position="69"/>
        <end position="183"/>
    </location>
</feature>
<dbReference type="SUPFAM" id="SSF55797">
    <property type="entry name" value="PR-1-like"/>
    <property type="match status" value="1"/>
</dbReference>
<accession>A0A6C2U5Y0</accession>
<keyword evidence="4" id="KW-1185">Reference proteome</keyword>
<gene>
    <name evidence="3" type="ORF">PDESU_03841</name>
</gene>
<organism evidence="3 4">
    <name type="scientific">Pontiella desulfatans</name>
    <dbReference type="NCBI Taxonomy" id="2750659"/>
    <lineage>
        <taxon>Bacteria</taxon>
        <taxon>Pseudomonadati</taxon>
        <taxon>Kiritimatiellota</taxon>
        <taxon>Kiritimatiellia</taxon>
        <taxon>Kiritimatiellales</taxon>
        <taxon>Pontiellaceae</taxon>
        <taxon>Pontiella</taxon>
    </lineage>
</organism>
<evidence type="ECO:0000256" key="1">
    <source>
        <dbReference type="SAM" id="SignalP"/>
    </source>
</evidence>
<name>A0A6C2U5Y0_PONDE</name>
<dbReference type="AlphaFoldDB" id="A0A6C2U5Y0"/>